<evidence type="ECO:0000256" key="1">
    <source>
        <dbReference type="SAM" id="Phobius"/>
    </source>
</evidence>
<proteinExistence type="predicted"/>
<keyword evidence="3" id="KW-1185">Reference proteome</keyword>
<organism evidence="2 3">
    <name type="scientific">Companilactobacillus allii</name>
    <dbReference type="NCBI Taxonomy" id="1847728"/>
    <lineage>
        <taxon>Bacteria</taxon>
        <taxon>Bacillati</taxon>
        <taxon>Bacillota</taxon>
        <taxon>Bacilli</taxon>
        <taxon>Lactobacillales</taxon>
        <taxon>Lactobacillaceae</taxon>
        <taxon>Companilactobacillus</taxon>
    </lineage>
</organism>
<protein>
    <recommendedName>
        <fullName evidence="4">Pore-forming protein</fullName>
    </recommendedName>
</protein>
<evidence type="ECO:0000313" key="2">
    <source>
        <dbReference type="EMBL" id="APX72823.1"/>
    </source>
</evidence>
<feature type="transmembrane region" description="Helical" evidence="1">
    <location>
        <begin position="12"/>
        <end position="31"/>
    </location>
</feature>
<evidence type="ECO:0000313" key="3">
    <source>
        <dbReference type="Proteomes" id="UP000187499"/>
    </source>
</evidence>
<keyword evidence="1" id="KW-1133">Transmembrane helix</keyword>
<gene>
    <name evidence="2" type="ORF">BTM29_09785</name>
</gene>
<keyword evidence="1" id="KW-0812">Transmembrane</keyword>
<dbReference type="Proteomes" id="UP000187499">
    <property type="component" value="Chromosome"/>
</dbReference>
<dbReference type="OrthoDB" id="2303618at2"/>
<dbReference type="EMBL" id="CP019323">
    <property type="protein sequence ID" value="APX72823.1"/>
    <property type="molecule type" value="Genomic_DNA"/>
</dbReference>
<dbReference type="STRING" id="1847728.BTM29_09785"/>
<name>A0A1P8Q4Q5_9LACO</name>
<dbReference type="KEGG" id="lalw:BTM29_09785"/>
<reference evidence="3" key="1">
    <citation type="submission" date="2016-12" db="EMBL/GenBank/DDBJ databases">
        <authorList>
            <person name="Jung M.Y."/>
            <person name="Lee S.H."/>
        </authorList>
    </citation>
    <scope>NUCLEOTIDE SEQUENCE [LARGE SCALE GENOMIC DNA]</scope>
    <source>
        <strain evidence="3">WiKim39</strain>
    </source>
</reference>
<evidence type="ECO:0008006" key="4">
    <source>
        <dbReference type="Google" id="ProtNLM"/>
    </source>
</evidence>
<accession>A0A1P8Q4Q5</accession>
<feature type="transmembrane region" description="Helical" evidence="1">
    <location>
        <begin position="43"/>
        <end position="62"/>
    </location>
</feature>
<dbReference type="AlphaFoldDB" id="A0A1P8Q4Q5"/>
<dbReference type="RefSeq" id="WP_076616845.1">
    <property type="nucleotide sequence ID" value="NZ_CP019323.1"/>
</dbReference>
<sequence>MSKKFFVQPTGSWGIIVWSLAFSILCLGVILQLEIFSFSFIPFLVWILGIVFVIYIVTNSWVKFDDGKIIIKEPNYYKARVFNRTDVKIETINKLTIEFLFDNRDYFPLRVTSTTKILKGIKKEAGGDNGISK</sequence>
<keyword evidence="1" id="KW-0472">Membrane</keyword>
<dbReference type="Pfam" id="PF17255">
    <property type="entry name" value="EbsA"/>
    <property type="match status" value="1"/>
</dbReference>
<dbReference type="InterPro" id="IPR020215">
    <property type="entry name" value="EbsA-like"/>
</dbReference>